<evidence type="ECO:0000313" key="4">
    <source>
        <dbReference type="Proteomes" id="UP001499942"/>
    </source>
</evidence>
<comment type="caution">
    <text evidence="3">The sequence shown here is derived from an EMBL/GenBank/DDBJ whole genome shotgun (WGS) entry which is preliminary data.</text>
</comment>
<dbReference type="PANTHER" id="PTHR43784">
    <property type="entry name" value="GDSL-LIKE LIPASE/ACYLHYDROLASE, PUTATIVE (AFU_ORTHOLOGUE AFUA_2G00820)-RELATED"/>
    <property type="match status" value="1"/>
</dbReference>
<sequence>MPGPGTSSSHGFEGDRPAGEGLGRRLFPCLAHRRPASLPLPRGPVGPTRYDHSAMEMNATYNSFVAVGDSFTEGMSDLLPDGSYRGWADLLAARLAALTPDFRYANLAVRGKLIGQIVDEQVDLAAAMKADVVTLVGGLNDTLRPKCDMGRVRGLLEEAVERLAPACGQLVLMRSPGRNGPVMKRFRPRMEELFRYVDELAARHGALVVDLYGAEVMGDPRLWDLDRLHLTSEGHRRVAEAVWQALGLEPREDWLAPLPPAVPAAWSARRIGDVRFARQHLGPWIARRLTGRSSGDGRPAKRPELLPYLLDGETSPSRPSPS</sequence>
<dbReference type="SUPFAM" id="SSF52266">
    <property type="entry name" value="SGNH hydrolase"/>
    <property type="match status" value="1"/>
</dbReference>
<dbReference type="GO" id="GO:0016787">
    <property type="term" value="F:hydrolase activity"/>
    <property type="evidence" value="ECO:0007669"/>
    <property type="project" value="UniProtKB-KW"/>
</dbReference>
<dbReference type="EMBL" id="BAAASR010000026">
    <property type="protein sequence ID" value="GAA2508529.1"/>
    <property type="molecule type" value="Genomic_DNA"/>
</dbReference>
<proteinExistence type="predicted"/>
<dbReference type="CDD" id="cd01832">
    <property type="entry name" value="SGNH_hydrolase_like_1"/>
    <property type="match status" value="1"/>
</dbReference>
<name>A0ABP6A5I0_9ACTN</name>
<keyword evidence="4" id="KW-1185">Reference proteome</keyword>
<keyword evidence="3" id="KW-0378">Hydrolase</keyword>
<dbReference type="Gene3D" id="3.40.50.1110">
    <property type="entry name" value="SGNH hydrolase"/>
    <property type="match status" value="1"/>
</dbReference>
<dbReference type="Pfam" id="PF13472">
    <property type="entry name" value="Lipase_GDSL_2"/>
    <property type="match status" value="1"/>
</dbReference>
<protein>
    <submittedName>
        <fullName evidence="3">SGNH/GDSL hydrolase family protein</fullName>
    </submittedName>
</protein>
<dbReference type="InterPro" id="IPR013830">
    <property type="entry name" value="SGNH_hydro"/>
</dbReference>
<dbReference type="PANTHER" id="PTHR43784:SF2">
    <property type="entry name" value="GDSL-LIKE LIPASE_ACYLHYDROLASE, PUTATIVE (AFU_ORTHOLOGUE AFUA_2G00820)-RELATED"/>
    <property type="match status" value="1"/>
</dbReference>
<accession>A0ABP6A5I0</accession>
<dbReference type="InterPro" id="IPR036514">
    <property type="entry name" value="SGNH_hydro_sf"/>
</dbReference>
<evidence type="ECO:0000313" key="3">
    <source>
        <dbReference type="EMBL" id="GAA2508529.1"/>
    </source>
</evidence>
<dbReference type="InterPro" id="IPR053140">
    <property type="entry name" value="GDSL_Rv0518-like"/>
</dbReference>
<feature type="domain" description="SGNH hydrolase-type esterase" evidence="2">
    <location>
        <begin position="66"/>
        <end position="237"/>
    </location>
</feature>
<organism evidence="3 4">
    <name type="scientific">Streptomyces gobitricini</name>
    <dbReference type="NCBI Taxonomy" id="68211"/>
    <lineage>
        <taxon>Bacteria</taxon>
        <taxon>Bacillati</taxon>
        <taxon>Actinomycetota</taxon>
        <taxon>Actinomycetes</taxon>
        <taxon>Kitasatosporales</taxon>
        <taxon>Streptomycetaceae</taxon>
        <taxon>Streptomyces</taxon>
    </lineage>
</organism>
<evidence type="ECO:0000259" key="2">
    <source>
        <dbReference type="Pfam" id="PF13472"/>
    </source>
</evidence>
<evidence type="ECO:0000256" key="1">
    <source>
        <dbReference type="SAM" id="MobiDB-lite"/>
    </source>
</evidence>
<gene>
    <name evidence="3" type="ORF">GCM10010393_46680</name>
</gene>
<feature type="region of interest" description="Disordered" evidence="1">
    <location>
        <begin position="292"/>
        <end position="322"/>
    </location>
</feature>
<dbReference type="Proteomes" id="UP001499942">
    <property type="component" value="Unassembled WGS sequence"/>
</dbReference>
<reference evidence="4" key="1">
    <citation type="journal article" date="2019" name="Int. J. Syst. Evol. Microbiol.">
        <title>The Global Catalogue of Microorganisms (GCM) 10K type strain sequencing project: providing services to taxonomists for standard genome sequencing and annotation.</title>
        <authorList>
            <consortium name="The Broad Institute Genomics Platform"/>
            <consortium name="The Broad Institute Genome Sequencing Center for Infectious Disease"/>
            <person name="Wu L."/>
            <person name="Ma J."/>
        </authorList>
    </citation>
    <scope>NUCLEOTIDE SEQUENCE [LARGE SCALE GENOMIC DNA]</scope>
    <source>
        <strain evidence="4">JCM 5062</strain>
    </source>
</reference>